<dbReference type="Pfam" id="PF03839">
    <property type="entry name" value="Sec62"/>
    <property type="match status" value="1"/>
</dbReference>
<comment type="subcellular location">
    <subcellularLocation>
        <location evidence="1">Endoplasmic reticulum membrane</location>
        <topology evidence="1">Multi-pass membrane protein</topology>
    </subcellularLocation>
</comment>
<evidence type="ECO:0000256" key="9">
    <source>
        <dbReference type="ARBA" id="ARBA00023010"/>
    </source>
</evidence>
<evidence type="ECO:0000256" key="11">
    <source>
        <dbReference type="SAM" id="MobiDB-lite"/>
    </source>
</evidence>
<evidence type="ECO:0000256" key="6">
    <source>
        <dbReference type="ARBA" id="ARBA00022824"/>
    </source>
</evidence>
<evidence type="ECO:0000256" key="12">
    <source>
        <dbReference type="SAM" id="Phobius"/>
    </source>
</evidence>
<keyword evidence="6" id="KW-0256">Endoplasmic reticulum</keyword>
<keyword evidence="9" id="KW-0811">Translocation</keyword>
<evidence type="ECO:0000256" key="8">
    <source>
        <dbReference type="ARBA" id="ARBA00022989"/>
    </source>
</evidence>
<evidence type="ECO:0000256" key="7">
    <source>
        <dbReference type="ARBA" id="ARBA00022927"/>
    </source>
</evidence>
<feature type="compositionally biased region" description="Low complexity" evidence="11">
    <location>
        <begin position="308"/>
        <end position="320"/>
    </location>
</feature>
<organism evidence="13 14">
    <name type="scientific">Eptatretus burgeri</name>
    <name type="common">Inshore hagfish</name>
    <dbReference type="NCBI Taxonomy" id="7764"/>
    <lineage>
        <taxon>Eukaryota</taxon>
        <taxon>Metazoa</taxon>
        <taxon>Chordata</taxon>
        <taxon>Craniata</taxon>
        <taxon>Vertebrata</taxon>
        <taxon>Cyclostomata</taxon>
        <taxon>Myxini</taxon>
        <taxon>Myxiniformes</taxon>
        <taxon>Myxinidae</taxon>
        <taxon>Eptatretinae</taxon>
        <taxon>Eptatretus</taxon>
    </lineage>
</organism>
<evidence type="ECO:0000256" key="10">
    <source>
        <dbReference type="ARBA" id="ARBA00023136"/>
    </source>
</evidence>
<evidence type="ECO:0000256" key="1">
    <source>
        <dbReference type="ARBA" id="ARBA00004477"/>
    </source>
</evidence>
<evidence type="ECO:0000256" key="5">
    <source>
        <dbReference type="ARBA" id="ARBA00022692"/>
    </source>
</evidence>
<evidence type="ECO:0000256" key="3">
    <source>
        <dbReference type="ARBA" id="ARBA00021257"/>
    </source>
</evidence>
<dbReference type="GO" id="GO:0031204">
    <property type="term" value="P:post-translational protein targeting to membrane, translocation"/>
    <property type="evidence" value="ECO:0007669"/>
    <property type="project" value="TreeGrafter"/>
</dbReference>
<accession>A0A8C4R4J3</accession>
<keyword evidence="5 12" id="KW-0812">Transmembrane</keyword>
<feature type="region of interest" description="Disordered" evidence="11">
    <location>
        <begin position="286"/>
        <end position="366"/>
    </location>
</feature>
<comment type="similarity">
    <text evidence="2">Belongs to the SEC62 family.</text>
</comment>
<keyword evidence="10 12" id="KW-0472">Membrane</keyword>
<proteinExistence type="inferred from homology"/>
<evidence type="ECO:0000256" key="4">
    <source>
        <dbReference type="ARBA" id="ARBA00022448"/>
    </source>
</evidence>
<reference evidence="13" key="2">
    <citation type="submission" date="2025-09" db="UniProtKB">
        <authorList>
            <consortium name="Ensembl"/>
        </authorList>
    </citation>
    <scope>IDENTIFICATION</scope>
</reference>
<feature type="transmembrane region" description="Helical" evidence="12">
    <location>
        <begin position="213"/>
        <end position="244"/>
    </location>
</feature>
<dbReference type="Proteomes" id="UP000694388">
    <property type="component" value="Unplaced"/>
</dbReference>
<dbReference type="PANTHER" id="PTHR12443:SF9">
    <property type="entry name" value="TRANSLOCATION PROTEIN SEC62"/>
    <property type="match status" value="1"/>
</dbReference>
<dbReference type="GO" id="GO:0005789">
    <property type="term" value="C:endoplasmic reticulum membrane"/>
    <property type="evidence" value="ECO:0007669"/>
    <property type="project" value="UniProtKB-SubCell"/>
</dbReference>
<evidence type="ECO:0000256" key="2">
    <source>
        <dbReference type="ARBA" id="ARBA00010604"/>
    </source>
</evidence>
<sequence length="366" mass="41277">MAERRRHRRRLKVKLDTAVAKYLRFKCPTKSSSMMGQRVEYFTGSRAVDVLLESDWATGKKGAPLLFTGRDTAVHFCNKLLQREYFSRGLKIARKSEREKEGKREDEKKGKRDEKVRERGKEKKEKDRKKEKEPEEQDETKKDKKDDDPGSPKKKRKKMVLHEQQVFLDGNEIYVWSYDPVHFKTFALGLFVVVGVIAATLFPLWPAGMKVGVYYLSVSVGCFVGGILIMAVARCILFFLIWLLTCGRHHLWILPNLTADVGFLDSFRPLYTYEYRVAETKKVTCGDGDKSDEGATSSATTVLEADEQNSQPNSENSSGNDFEMITRGDLDGVCGSRENSDREESSNGGEGSAGSEVSIGGDGERP</sequence>
<keyword evidence="4" id="KW-0813">Transport</keyword>
<name>A0A8C4R4J3_EPTBU</name>
<evidence type="ECO:0000313" key="14">
    <source>
        <dbReference type="Proteomes" id="UP000694388"/>
    </source>
</evidence>
<dbReference type="GeneTree" id="ENSGT00390000002757"/>
<protein>
    <recommendedName>
        <fullName evidence="3">Translocation protein SEC62</fullName>
    </recommendedName>
</protein>
<evidence type="ECO:0000313" key="13">
    <source>
        <dbReference type="Ensembl" id="ENSEBUP00000024787.1"/>
    </source>
</evidence>
<keyword evidence="14" id="KW-1185">Reference proteome</keyword>
<dbReference type="Ensembl" id="ENSEBUT00000025363.1">
    <property type="protein sequence ID" value="ENSEBUP00000024787.1"/>
    <property type="gene ID" value="ENSEBUG00000015304.1"/>
</dbReference>
<keyword evidence="7" id="KW-0653">Protein transport</keyword>
<keyword evidence="8 12" id="KW-1133">Transmembrane helix</keyword>
<dbReference type="InterPro" id="IPR004728">
    <property type="entry name" value="Sec62"/>
</dbReference>
<feature type="transmembrane region" description="Helical" evidence="12">
    <location>
        <begin position="186"/>
        <end position="207"/>
    </location>
</feature>
<dbReference type="AlphaFoldDB" id="A0A8C4R4J3"/>
<reference evidence="13" key="1">
    <citation type="submission" date="2025-08" db="UniProtKB">
        <authorList>
            <consortium name="Ensembl"/>
        </authorList>
    </citation>
    <scope>IDENTIFICATION</scope>
</reference>
<dbReference type="OMA" id="YTHEYEG"/>
<dbReference type="PANTHER" id="PTHR12443">
    <property type="entry name" value="TRANSLOCATION PROTEIN SEC62"/>
    <property type="match status" value="1"/>
</dbReference>
<feature type="compositionally biased region" description="Basic and acidic residues" evidence="11">
    <location>
        <begin position="96"/>
        <end position="151"/>
    </location>
</feature>
<feature type="region of interest" description="Disordered" evidence="11">
    <location>
        <begin position="96"/>
        <end position="158"/>
    </location>
</feature>